<accession>A0A9D1G9Z1</accession>
<organism evidence="2 3">
    <name type="scientific">Candidatus Onthousia faecipullorum</name>
    <dbReference type="NCBI Taxonomy" id="2840887"/>
    <lineage>
        <taxon>Bacteria</taxon>
        <taxon>Bacillati</taxon>
        <taxon>Bacillota</taxon>
        <taxon>Bacilli</taxon>
        <taxon>Candidatus Onthousia</taxon>
    </lineage>
</organism>
<dbReference type="Proteomes" id="UP000886833">
    <property type="component" value="Unassembled WGS sequence"/>
</dbReference>
<reference evidence="2" key="2">
    <citation type="journal article" date="2021" name="PeerJ">
        <title>Extensive microbial diversity within the chicken gut microbiome revealed by metagenomics and culture.</title>
        <authorList>
            <person name="Gilroy R."/>
            <person name="Ravi A."/>
            <person name="Getino M."/>
            <person name="Pursley I."/>
            <person name="Horton D.L."/>
            <person name="Alikhan N.F."/>
            <person name="Baker D."/>
            <person name="Gharbi K."/>
            <person name="Hall N."/>
            <person name="Watson M."/>
            <person name="Adriaenssens E.M."/>
            <person name="Foster-Nyarko E."/>
            <person name="Jarju S."/>
            <person name="Secka A."/>
            <person name="Antonio M."/>
            <person name="Oren A."/>
            <person name="Chaudhuri R.R."/>
            <person name="La Ragione R."/>
            <person name="Hildebrand F."/>
            <person name="Pallen M.J."/>
        </authorList>
    </citation>
    <scope>NUCLEOTIDE SEQUENCE</scope>
    <source>
        <strain evidence="2">CHK195-26880</strain>
    </source>
</reference>
<keyword evidence="1" id="KW-0472">Membrane</keyword>
<dbReference type="EMBL" id="DVKQ01000029">
    <property type="protein sequence ID" value="HIT37310.1"/>
    <property type="molecule type" value="Genomic_DNA"/>
</dbReference>
<comment type="caution">
    <text evidence="2">The sequence shown here is derived from an EMBL/GenBank/DDBJ whole genome shotgun (WGS) entry which is preliminary data.</text>
</comment>
<reference evidence="2" key="1">
    <citation type="submission" date="2020-10" db="EMBL/GenBank/DDBJ databases">
        <authorList>
            <person name="Gilroy R."/>
        </authorList>
    </citation>
    <scope>NUCLEOTIDE SEQUENCE</scope>
    <source>
        <strain evidence="2">CHK195-26880</strain>
    </source>
</reference>
<gene>
    <name evidence="2" type="ORF">IAB59_02370</name>
</gene>
<protein>
    <submittedName>
        <fullName evidence="2">Uncharacterized protein</fullName>
    </submittedName>
</protein>
<dbReference type="AlphaFoldDB" id="A0A9D1G9Z1"/>
<keyword evidence="1" id="KW-0812">Transmembrane</keyword>
<name>A0A9D1G9Z1_9FIRM</name>
<evidence type="ECO:0000313" key="2">
    <source>
        <dbReference type="EMBL" id="HIT37310.1"/>
    </source>
</evidence>
<keyword evidence="1" id="KW-1133">Transmembrane helix</keyword>
<evidence type="ECO:0000256" key="1">
    <source>
        <dbReference type="SAM" id="Phobius"/>
    </source>
</evidence>
<proteinExistence type="predicted"/>
<evidence type="ECO:0000313" key="3">
    <source>
        <dbReference type="Proteomes" id="UP000886833"/>
    </source>
</evidence>
<sequence>MYNKKMNKLMIGQALLFGLIIIFFGIIIVREKVPSLKVKNVTRDINNYYEENYSTLNVRVGDLKYNEEDNSYSITYYDRDYNDLNFTIKSINNKITDNYEENYVKGKKVIEKCEDLVLEKYNEVFKNTNYQNIKISFKDLNRYNDAEVIDILEGNIYNTGLYSVSYYVKVDSLDDIYLSNLINSFNSISTSNGLSTNNYSVTFDNNGIIKLVEGGNFNE</sequence>
<feature type="transmembrane region" description="Helical" evidence="1">
    <location>
        <begin position="9"/>
        <end position="29"/>
    </location>
</feature>